<name>A0ABR2LZ54_9ASPA</name>
<evidence type="ECO:0000313" key="1">
    <source>
        <dbReference type="EMBL" id="KAK8955372.1"/>
    </source>
</evidence>
<comment type="caution">
    <text evidence="1">The sequence shown here is derived from an EMBL/GenBank/DDBJ whole genome shotgun (WGS) entry which is preliminary data.</text>
</comment>
<gene>
    <name evidence="1" type="ORF">KSP40_PGU000559</name>
</gene>
<organism evidence="1 2">
    <name type="scientific">Platanthera guangdongensis</name>
    <dbReference type="NCBI Taxonomy" id="2320717"/>
    <lineage>
        <taxon>Eukaryota</taxon>
        <taxon>Viridiplantae</taxon>
        <taxon>Streptophyta</taxon>
        <taxon>Embryophyta</taxon>
        <taxon>Tracheophyta</taxon>
        <taxon>Spermatophyta</taxon>
        <taxon>Magnoliopsida</taxon>
        <taxon>Liliopsida</taxon>
        <taxon>Asparagales</taxon>
        <taxon>Orchidaceae</taxon>
        <taxon>Orchidoideae</taxon>
        <taxon>Orchideae</taxon>
        <taxon>Orchidinae</taxon>
        <taxon>Platanthera</taxon>
    </lineage>
</organism>
<dbReference type="EMBL" id="JBBWWR010000013">
    <property type="protein sequence ID" value="KAK8955372.1"/>
    <property type="molecule type" value="Genomic_DNA"/>
</dbReference>
<proteinExistence type="predicted"/>
<protein>
    <submittedName>
        <fullName evidence="1">Uncharacterized protein</fullName>
    </submittedName>
</protein>
<dbReference type="Proteomes" id="UP001412067">
    <property type="component" value="Unassembled WGS sequence"/>
</dbReference>
<evidence type="ECO:0000313" key="2">
    <source>
        <dbReference type="Proteomes" id="UP001412067"/>
    </source>
</evidence>
<reference evidence="1 2" key="1">
    <citation type="journal article" date="2022" name="Nat. Plants">
        <title>Genomes of leafy and leafless Platanthera orchids illuminate the evolution of mycoheterotrophy.</title>
        <authorList>
            <person name="Li M.H."/>
            <person name="Liu K.W."/>
            <person name="Li Z."/>
            <person name="Lu H.C."/>
            <person name="Ye Q.L."/>
            <person name="Zhang D."/>
            <person name="Wang J.Y."/>
            <person name="Li Y.F."/>
            <person name="Zhong Z.M."/>
            <person name="Liu X."/>
            <person name="Yu X."/>
            <person name="Liu D.K."/>
            <person name="Tu X.D."/>
            <person name="Liu B."/>
            <person name="Hao Y."/>
            <person name="Liao X.Y."/>
            <person name="Jiang Y.T."/>
            <person name="Sun W.H."/>
            <person name="Chen J."/>
            <person name="Chen Y.Q."/>
            <person name="Ai Y."/>
            <person name="Zhai J.W."/>
            <person name="Wu S.S."/>
            <person name="Zhou Z."/>
            <person name="Hsiao Y.Y."/>
            <person name="Wu W.L."/>
            <person name="Chen Y.Y."/>
            <person name="Lin Y.F."/>
            <person name="Hsu J.L."/>
            <person name="Li C.Y."/>
            <person name="Wang Z.W."/>
            <person name="Zhao X."/>
            <person name="Zhong W.Y."/>
            <person name="Ma X.K."/>
            <person name="Ma L."/>
            <person name="Huang J."/>
            <person name="Chen G.Z."/>
            <person name="Huang M.Z."/>
            <person name="Huang L."/>
            <person name="Peng D.H."/>
            <person name="Luo Y.B."/>
            <person name="Zou S.Q."/>
            <person name="Chen S.P."/>
            <person name="Lan S."/>
            <person name="Tsai W.C."/>
            <person name="Van de Peer Y."/>
            <person name="Liu Z.J."/>
        </authorList>
    </citation>
    <scope>NUCLEOTIDE SEQUENCE [LARGE SCALE GENOMIC DNA]</scope>
    <source>
        <strain evidence="1">Lor288</strain>
    </source>
</reference>
<keyword evidence="2" id="KW-1185">Reference proteome</keyword>
<accession>A0ABR2LZ54</accession>
<sequence>MHWCAICQEYRDMKGRLSFNVELLTMIKPPIMKEMSANKSPEATDSGSSNTDFFSFSIVTTSTLPICLIYGLTSFQCELYAIFYVIYEN</sequence>